<feature type="compositionally biased region" description="Polar residues" evidence="1">
    <location>
        <begin position="157"/>
        <end position="173"/>
    </location>
</feature>
<accession>A0A7S0FMU9</accession>
<evidence type="ECO:0000256" key="1">
    <source>
        <dbReference type="SAM" id="MobiDB-lite"/>
    </source>
</evidence>
<reference evidence="3" key="1">
    <citation type="submission" date="2021-01" db="EMBL/GenBank/DDBJ databases">
        <authorList>
            <person name="Corre E."/>
            <person name="Pelletier E."/>
            <person name="Niang G."/>
            <person name="Scheremetjew M."/>
            <person name="Finn R."/>
            <person name="Kale V."/>
            <person name="Holt S."/>
            <person name="Cochrane G."/>
            <person name="Meng A."/>
            <person name="Brown T."/>
            <person name="Cohen L."/>
        </authorList>
    </citation>
    <scope>NUCLEOTIDE SEQUENCE</scope>
    <source>
        <strain evidence="3">Pbaha01</strain>
    </source>
</reference>
<keyword evidence="2" id="KW-1133">Transmembrane helix</keyword>
<evidence type="ECO:0000256" key="2">
    <source>
        <dbReference type="SAM" id="Phobius"/>
    </source>
</evidence>
<keyword evidence="2" id="KW-0472">Membrane</keyword>
<feature type="transmembrane region" description="Helical" evidence="2">
    <location>
        <begin position="638"/>
        <end position="659"/>
    </location>
</feature>
<sequence length="766" mass="81713">MDPSQGSSGSMRLPVPTACAEEQPLSASLVADAVLMALQAGPPRSWLEAVQDLLKAHEERLLRGLRVRRGTSNPRWSLQHSPMQDLPPMASRQSGKTEHGGNRPDARHGLGTDQPAIGVPVAGAADNLRSSGPKSATAPSLPILQPERWAAPLGQGSRPTVESSTTRSESQLVLPQRPRGASWDPGSEAGPRLSTGSRLTPIRSQRGSLRRRATREQHDHQQPEEAIVAGHRPNANVGSVIRVTSQSSSPSDSDGERTDDASAHAAAIEHREPTSAGLWAEGVQGRVARDVQPSVLGRPSLLPAQAASSSTSDSSRSVRDLAAASAGLADAGLAARVRPPHGAGAHPGSASTGNRGEPPVLAIRGVLPEEAEGSEQGSAQSESQAGDEDPLGGPGEWGVTSPLLLRIWGVLPWDGEFFAEEWGLLAILSRHWRPSALYQHTVLVLAIGAAGESLANCGAAVNSASDMPGQSVHFWLGLADAVVAVGALAGLLASRRLAHTHTLGSTDSLLVEYAQRDGLVLAWHRTCRRQSALLVLAWVLMAFCRKQAQSHGAGGSHSLGPRDYVHLAAFVFESGLAVALLHAFLHPVTLLVFMVDSYCFKFIQRQKSDSTLEDWEAYVSGWNLLQAMLRRISGICQWGILILQTMTLWALLVVGIAMVQDTGTSSAAMSFWFSLAFLPLAAVAVWLLHQAAEVTDRCAGLPAFVNSIHSNEKALDPHRHFLVEYINYSRAGFHVKEMRITGGMVIKCYSIGLFVVIGLINSFITE</sequence>
<feature type="transmembrane region" description="Helical" evidence="2">
    <location>
        <begin position="744"/>
        <end position="764"/>
    </location>
</feature>
<gene>
    <name evidence="3" type="ORF">PBAH0796_LOCUS19579</name>
</gene>
<keyword evidence="2" id="KW-0812">Transmembrane</keyword>
<organism evidence="3">
    <name type="scientific">Pyrodinium bahamense</name>
    <dbReference type="NCBI Taxonomy" id="73915"/>
    <lineage>
        <taxon>Eukaryota</taxon>
        <taxon>Sar</taxon>
        <taxon>Alveolata</taxon>
        <taxon>Dinophyceae</taxon>
        <taxon>Gonyaulacales</taxon>
        <taxon>Pyrocystaceae</taxon>
        <taxon>Pyrodinium</taxon>
    </lineage>
</organism>
<protein>
    <submittedName>
        <fullName evidence="3">Uncharacterized protein</fullName>
    </submittedName>
</protein>
<feature type="compositionally biased region" description="Polar residues" evidence="1">
    <location>
        <begin position="194"/>
        <end position="207"/>
    </location>
</feature>
<feature type="compositionally biased region" description="Low complexity" evidence="1">
    <location>
        <begin position="374"/>
        <end position="384"/>
    </location>
</feature>
<feature type="compositionally biased region" description="Basic and acidic residues" evidence="1">
    <location>
        <begin position="254"/>
        <end position="273"/>
    </location>
</feature>
<feature type="compositionally biased region" description="Polar residues" evidence="1">
    <location>
        <begin position="128"/>
        <end position="138"/>
    </location>
</feature>
<dbReference type="EMBL" id="HBEG01032095">
    <property type="protein sequence ID" value="CAD8369887.1"/>
    <property type="molecule type" value="Transcribed_RNA"/>
</dbReference>
<feature type="region of interest" description="Disordered" evidence="1">
    <location>
        <begin position="337"/>
        <end position="395"/>
    </location>
</feature>
<evidence type="ECO:0000313" key="3">
    <source>
        <dbReference type="EMBL" id="CAD8369887.1"/>
    </source>
</evidence>
<feature type="transmembrane region" description="Helical" evidence="2">
    <location>
        <begin position="671"/>
        <end position="688"/>
    </location>
</feature>
<feature type="compositionally biased region" description="Basic and acidic residues" evidence="1">
    <location>
        <begin position="95"/>
        <end position="110"/>
    </location>
</feature>
<feature type="compositionally biased region" description="Polar residues" evidence="1">
    <location>
        <begin position="72"/>
        <end position="82"/>
    </location>
</feature>
<feature type="transmembrane region" description="Helical" evidence="2">
    <location>
        <begin position="568"/>
        <end position="595"/>
    </location>
</feature>
<dbReference type="AlphaFoldDB" id="A0A7S0FMU9"/>
<feature type="region of interest" description="Disordered" evidence="1">
    <location>
        <begin position="72"/>
        <end position="277"/>
    </location>
</feature>
<name>A0A7S0FMU9_9DINO</name>
<proteinExistence type="predicted"/>
<feature type="compositionally biased region" description="Basic and acidic residues" evidence="1">
    <location>
        <begin position="214"/>
        <end position="223"/>
    </location>
</feature>